<evidence type="ECO:0000313" key="2">
    <source>
        <dbReference type="EMBL" id="PTW02151.1"/>
    </source>
</evidence>
<dbReference type="Proteomes" id="UP000244089">
    <property type="component" value="Unassembled WGS sequence"/>
</dbReference>
<dbReference type="InterPro" id="IPR050490">
    <property type="entry name" value="Bact_solute-bd_prot1"/>
</dbReference>
<evidence type="ECO:0000313" key="3">
    <source>
        <dbReference type="Proteomes" id="UP000244089"/>
    </source>
</evidence>
<dbReference type="PANTHER" id="PTHR43649:SF32">
    <property type="entry name" value="SUGAR BINDING SECRETED PROTEIN"/>
    <property type="match status" value="1"/>
</dbReference>
<dbReference type="AlphaFoldDB" id="A0A2T5RQ86"/>
<accession>A0A2T5RQ86</accession>
<reference evidence="2 3" key="1">
    <citation type="submission" date="2018-04" db="EMBL/GenBank/DDBJ databases">
        <title>Subsurface microbial communities from deep shales in Ohio and West Virginia, USA.</title>
        <authorList>
            <person name="Wrighton K."/>
        </authorList>
    </citation>
    <scope>NUCLEOTIDE SEQUENCE [LARGE SCALE GENOMIC DNA]</scope>
    <source>
        <strain evidence="2 3">WC1</strain>
    </source>
</reference>
<feature type="chain" id="PRO_5015445610" evidence="1">
    <location>
        <begin position="30"/>
        <end position="419"/>
    </location>
</feature>
<keyword evidence="1" id="KW-0732">Signal</keyword>
<gene>
    <name evidence="2" type="ORF">C8C76_1035</name>
</gene>
<evidence type="ECO:0000256" key="1">
    <source>
        <dbReference type="SAM" id="SignalP"/>
    </source>
</evidence>
<dbReference type="RefSeq" id="WP_108138110.1">
    <property type="nucleotide sequence ID" value="NZ_QAXS01000003.1"/>
</dbReference>
<protein>
    <submittedName>
        <fullName evidence="2">Carbohydrate ABC transporter substrate-binding protein (CUT1 family)</fullName>
    </submittedName>
</protein>
<comment type="caution">
    <text evidence="2">The sequence shown here is derived from an EMBL/GenBank/DDBJ whole genome shotgun (WGS) entry which is preliminary data.</text>
</comment>
<dbReference type="OrthoDB" id="9768630at2"/>
<organism evidence="2 3">
    <name type="scientific">Halanaerobium saccharolyticum</name>
    <dbReference type="NCBI Taxonomy" id="43595"/>
    <lineage>
        <taxon>Bacteria</taxon>
        <taxon>Bacillati</taxon>
        <taxon>Bacillota</taxon>
        <taxon>Clostridia</taxon>
        <taxon>Halanaerobiales</taxon>
        <taxon>Halanaerobiaceae</taxon>
        <taxon>Halanaerobium</taxon>
    </lineage>
</organism>
<sequence length="419" mass="47180">MKRKSIFSLVVMAAVIGVLLFSASASVMAQDEEVTITVGTWADESFEAAVELFNDKYPNINVELQLAAIEDHHDNLLTRLAAGGEVPDVAYLEDQYISTLAARGGFVDLSQEPYNGDQYKDKLVGYPFAQATTQDGQLVAMPTDVAPGTIFYRHDRLEELGVDIEDIKTFEDWIEVGKKFTESGENRWLIGDVANIYTMMVNGSSTDRFFNENGELVINSPRFLKAFRTAKEVRDMGLDAEISEWTNEWFTVLREGQVLMQPSGAWLGGHLKEWIAPETAGKWRVTSFPEGYDGPWGGSFAGIPKSSDNKEAAWKFIEFMATDRAVQWSNFRIADMFPTIEDLYDHEAFAEEIDFYGGQKARLVWKETILNIPAINTNQHDSFVMDMMGNALGEVLEGNKTPEEALNETETLIERRIRR</sequence>
<feature type="signal peptide" evidence="1">
    <location>
        <begin position="1"/>
        <end position="29"/>
    </location>
</feature>
<dbReference type="EMBL" id="QAXS01000003">
    <property type="protein sequence ID" value="PTW02151.1"/>
    <property type="molecule type" value="Genomic_DNA"/>
</dbReference>
<proteinExistence type="predicted"/>
<dbReference type="Pfam" id="PF01547">
    <property type="entry name" value="SBP_bac_1"/>
    <property type="match status" value="1"/>
</dbReference>
<name>A0A2T5RQ86_9FIRM</name>
<dbReference type="Gene3D" id="3.40.190.10">
    <property type="entry name" value="Periplasmic binding protein-like II"/>
    <property type="match status" value="1"/>
</dbReference>
<dbReference type="PANTHER" id="PTHR43649">
    <property type="entry name" value="ARABINOSE-BINDING PROTEIN-RELATED"/>
    <property type="match status" value="1"/>
</dbReference>
<dbReference type="InterPro" id="IPR006059">
    <property type="entry name" value="SBP"/>
</dbReference>
<dbReference type="SUPFAM" id="SSF53850">
    <property type="entry name" value="Periplasmic binding protein-like II"/>
    <property type="match status" value="1"/>
</dbReference>